<sequence length="82" mass="9802">MLLCPLLHIVVDTEMYSHTYSYTLLFVFMLFFTHFTVNTSQLHKLSHSLCLHLFAHAAMHIYKIKGWISIFLVWKSLYNCYK</sequence>
<accession>A0A2P2PMA0</accession>
<feature type="transmembrane region" description="Helical" evidence="1">
    <location>
        <begin position="49"/>
        <end position="74"/>
    </location>
</feature>
<keyword evidence="1" id="KW-0472">Membrane</keyword>
<organism evidence="2">
    <name type="scientific">Rhizophora mucronata</name>
    <name type="common">Asiatic mangrove</name>
    <dbReference type="NCBI Taxonomy" id="61149"/>
    <lineage>
        <taxon>Eukaryota</taxon>
        <taxon>Viridiplantae</taxon>
        <taxon>Streptophyta</taxon>
        <taxon>Embryophyta</taxon>
        <taxon>Tracheophyta</taxon>
        <taxon>Spermatophyta</taxon>
        <taxon>Magnoliopsida</taxon>
        <taxon>eudicotyledons</taxon>
        <taxon>Gunneridae</taxon>
        <taxon>Pentapetalae</taxon>
        <taxon>rosids</taxon>
        <taxon>fabids</taxon>
        <taxon>Malpighiales</taxon>
        <taxon>Rhizophoraceae</taxon>
        <taxon>Rhizophora</taxon>
    </lineage>
</organism>
<keyword evidence="1" id="KW-0812">Transmembrane</keyword>
<evidence type="ECO:0000256" key="1">
    <source>
        <dbReference type="SAM" id="Phobius"/>
    </source>
</evidence>
<feature type="transmembrane region" description="Helical" evidence="1">
    <location>
        <begin position="20"/>
        <end position="37"/>
    </location>
</feature>
<protein>
    <submittedName>
        <fullName evidence="2">Uncharacterized protein</fullName>
    </submittedName>
</protein>
<dbReference type="AlphaFoldDB" id="A0A2P2PMA0"/>
<evidence type="ECO:0000313" key="2">
    <source>
        <dbReference type="EMBL" id="MBX55862.1"/>
    </source>
</evidence>
<keyword evidence="1" id="KW-1133">Transmembrane helix</keyword>
<name>A0A2P2PMA0_RHIMU</name>
<reference evidence="2" key="1">
    <citation type="submission" date="2018-02" db="EMBL/GenBank/DDBJ databases">
        <title>Rhizophora mucronata_Transcriptome.</title>
        <authorList>
            <person name="Meera S.P."/>
            <person name="Sreeshan A."/>
            <person name="Augustine A."/>
        </authorList>
    </citation>
    <scope>NUCLEOTIDE SEQUENCE</scope>
    <source>
        <tissue evidence="2">Leaf</tissue>
    </source>
</reference>
<dbReference type="EMBL" id="GGEC01075378">
    <property type="protein sequence ID" value="MBX55862.1"/>
    <property type="molecule type" value="Transcribed_RNA"/>
</dbReference>
<proteinExistence type="predicted"/>